<protein>
    <recommendedName>
        <fullName evidence="3">Lipoprotein</fullName>
    </recommendedName>
</protein>
<accession>A0A919MFI0</accession>
<keyword evidence="2" id="KW-1185">Reference proteome</keyword>
<evidence type="ECO:0000313" key="1">
    <source>
        <dbReference type="EMBL" id="GID69231.1"/>
    </source>
</evidence>
<dbReference type="AlphaFoldDB" id="A0A919MFI0"/>
<evidence type="ECO:0000313" key="2">
    <source>
        <dbReference type="Proteomes" id="UP000619479"/>
    </source>
</evidence>
<proteinExistence type="predicted"/>
<reference evidence="1" key="1">
    <citation type="submission" date="2021-01" db="EMBL/GenBank/DDBJ databases">
        <title>Whole genome shotgun sequence of Actinoplanes cyaneus NBRC 14990.</title>
        <authorList>
            <person name="Komaki H."/>
            <person name="Tamura T."/>
        </authorList>
    </citation>
    <scope>NUCLEOTIDE SEQUENCE</scope>
    <source>
        <strain evidence="1">NBRC 14990</strain>
    </source>
</reference>
<dbReference type="EMBL" id="BOMH01000059">
    <property type="protein sequence ID" value="GID69231.1"/>
    <property type="molecule type" value="Genomic_DNA"/>
</dbReference>
<dbReference type="PROSITE" id="PS51257">
    <property type="entry name" value="PROKAR_LIPOPROTEIN"/>
    <property type="match status" value="1"/>
</dbReference>
<name>A0A919MFI0_9ACTN</name>
<gene>
    <name evidence="1" type="ORF">Acy02nite_71120</name>
</gene>
<comment type="caution">
    <text evidence="1">The sequence shown here is derived from an EMBL/GenBank/DDBJ whole genome shotgun (WGS) entry which is preliminary data.</text>
</comment>
<dbReference type="Proteomes" id="UP000619479">
    <property type="component" value="Unassembled WGS sequence"/>
</dbReference>
<evidence type="ECO:0008006" key="3">
    <source>
        <dbReference type="Google" id="ProtNLM"/>
    </source>
</evidence>
<sequence length="92" mass="9440">MFKAIHVVLLGVGVAILMSGCGGDPASRVHSVTPSASASAAKMTFSACMRGNGVPEFPDKGSDGGYHFDSGGGLDPFSFEYQAAYEACEGFI</sequence>
<organism evidence="1 2">
    <name type="scientific">Actinoplanes cyaneus</name>
    <dbReference type="NCBI Taxonomy" id="52696"/>
    <lineage>
        <taxon>Bacteria</taxon>
        <taxon>Bacillati</taxon>
        <taxon>Actinomycetota</taxon>
        <taxon>Actinomycetes</taxon>
        <taxon>Micromonosporales</taxon>
        <taxon>Micromonosporaceae</taxon>
        <taxon>Actinoplanes</taxon>
    </lineage>
</organism>
<dbReference type="RefSeq" id="WP_203751257.1">
    <property type="nucleotide sequence ID" value="NZ_BAAAUC010000061.1"/>
</dbReference>